<reference evidence="1" key="1">
    <citation type="journal article" date="2017" name="Nature">
        <title>The sunflower genome provides insights into oil metabolism, flowering and Asterid evolution.</title>
        <authorList>
            <person name="Badouin H."/>
            <person name="Gouzy J."/>
            <person name="Grassa C.J."/>
            <person name="Murat F."/>
            <person name="Staton S.E."/>
            <person name="Cottret L."/>
            <person name="Lelandais-Briere C."/>
            <person name="Owens G.L."/>
            <person name="Carrere S."/>
            <person name="Mayjonade B."/>
            <person name="Legrand L."/>
            <person name="Gill N."/>
            <person name="Kane N.C."/>
            <person name="Bowers J.E."/>
            <person name="Hubner S."/>
            <person name="Bellec A."/>
            <person name="Berard A."/>
            <person name="Berges H."/>
            <person name="Blanchet N."/>
            <person name="Boniface M.C."/>
            <person name="Brunel D."/>
            <person name="Catrice O."/>
            <person name="Chaidir N."/>
            <person name="Claudel C."/>
            <person name="Donnadieu C."/>
            <person name="Faraut T."/>
            <person name="Fievet G."/>
            <person name="Helmstetter N."/>
            <person name="King M."/>
            <person name="Knapp S.J."/>
            <person name="Lai Z."/>
            <person name="Le Paslier M.C."/>
            <person name="Lippi Y."/>
            <person name="Lorenzon L."/>
            <person name="Mandel J.R."/>
            <person name="Marage G."/>
            <person name="Marchand G."/>
            <person name="Marquand E."/>
            <person name="Bret-Mestries E."/>
            <person name="Morien E."/>
            <person name="Nambeesan S."/>
            <person name="Nguyen T."/>
            <person name="Pegot-Espagnet P."/>
            <person name="Pouilly N."/>
            <person name="Raftis F."/>
            <person name="Sallet E."/>
            <person name="Schiex T."/>
            <person name="Thomas J."/>
            <person name="Vandecasteele C."/>
            <person name="Vares D."/>
            <person name="Vear F."/>
            <person name="Vautrin S."/>
            <person name="Crespi M."/>
            <person name="Mangin B."/>
            <person name="Burke J.M."/>
            <person name="Salse J."/>
            <person name="Munos S."/>
            <person name="Vincourt P."/>
            <person name="Rieseberg L.H."/>
            <person name="Langlade N.B."/>
        </authorList>
    </citation>
    <scope>NUCLEOTIDE SEQUENCE</scope>
    <source>
        <tissue evidence="1">Leaves</tissue>
    </source>
</reference>
<gene>
    <name evidence="1" type="ORF">HanXRQr2_Chr17g0789821</name>
</gene>
<dbReference type="Proteomes" id="UP000215914">
    <property type="component" value="Unassembled WGS sequence"/>
</dbReference>
<organism evidence="1 2">
    <name type="scientific">Helianthus annuus</name>
    <name type="common">Common sunflower</name>
    <dbReference type="NCBI Taxonomy" id="4232"/>
    <lineage>
        <taxon>Eukaryota</taxon>
        <taxon>Viridiplantae</taxon>
        <taxon>Streptophyta</taxon>
        <taxon>Embryophyta</taxon>
        <taxon>Tracheophyta</taxon>
        <taxon>Spermatophyta</taxon>
        <taxon>Magnoliopsida</taxon>
        <taxon>eudicotyledons</taxon>
        <taxon>Gunneridae</taxon>
        <taxon>Pentapetalae</taxon>
        <taxon>asterids</taxon>
        <taxon>campanulids</taxon>
        <taxon>Asterales</taxon>
        <taxon>Asteraceae</taxon>
        <taxon>Asteroideae</taxon>
        <taxon>Heliantheae alliance</taxon>
        <taxon>Heliantheae</taxon>
        <taxon>Helianthus</taxon>
    </lineage>
</organism>
<proteinExistence type="predicted"/>
<dbReference type="EMBL" id="MNCJ02000332">
    <property type="protein sequence ID" value="KAF5754318.1"/>
    <property type="molecule type" value="Genomic_DNA"/>
</dbReference>
<dbReference type="Gramene" id="mRNA:HanXRQr2_Chr17g0789821">
    <property type="protein sequence ID" value="CDS:HanXRQr2_Chr17g0789821.1"/>
    <property type="gene ID" value="HanXRQr2_Chr17g0789821"/>
</dbReference>
<accession>A0A9K3GTK0</accession>
<keyword evidence="2" id="KW-1185">Reference proteome</keyword>
<evidence type="ECO:0000313" key="1">
    <source>
        <dbReference type="EMBL" id="KAF5754318.1"/>
    </source>
</evidence>
<evidence type="ECO:0000313" key="2">
    <source>
        <dbReference type="Proteomes" id="UP000215914"/>
    </source>
</evidence>
<comment type="caution">
    <text evidence="1">The sequence shown here is derived from an EMBL/GenBank/DDBJ whole genome shotgun (WGS) entry which is preliminary data.</text>
</comment>
<dbReference type="AlphaFoldDB" id="A0A9K3GTK0"/>
<sequence>MNACSSPPKQALTINRDRLCPLYFVTSWIWFSILQRCNSSFTRLTNKYLLSLDNVNETIICSSSMHLSLLDSLSINNIIVSLHIEIINFPSLVICKSEILTVF</sequence>
<reference evidence="1" key="2">
    <citation type="submission" date="2020-06" db="EMBL/GenBank/DDBJ databases">
        <title>Helianthus annuus Genome sequencing and assembly Release 2.</title>
        <authorList>
            <person name="Gouzy J."/>
            <person name="Langlade N."/>
            <person name="Munos S."/>
        </authorList>
    </citation>
    <scope>NUCLEOTIDE SEQUENCE</scope>
    <source>
        <tissue evidence="1">Leaves</tissue>
    </source>
</reference>
<name>A0A9K3GTK0_HELAN</name>
<protein>
    <submittedName>
        <fullName evidence="1">Uncharacterized protein</fullName>
    </submittedName>
</protein>